<dbReference type="EMBL" id="ACJX03000001">
    <property type="protein sequence ID" value="KRT36389.1"/>
    <property type="molecule type" value="Genomic_DNA"/>
</dbReference>
<evidence type="ECO:0000259" key="1">
    <source>
        <dbReference type="Pfam" id="PF08241"/>
    </source>
</evidence>
<keyword evidence="2" id="KW-0808">Transferase</keyword>
<dbReference type="AlphaFoldDB" id="A0A0T5XF86"/>
<dbReference type="InterPro" id="IPR029063">
    <property type="entry name" value="SAM-dependent_MTases_sf"/>
</dbReference>
<dbReference type="Pfam" id="PF08241">
    <property type="entry name" value="Methyltransf_11"/>
    <property type="match status" value="1"/>
</dbReference>
<dbReference type="RefSeq" id="WP_057940991.1">
    <property type="nucleotide sequence ID" value="NZ_ACJX03000001.1"/>
</dbReference>
<feature type="domain" description="Methyltransferase type 11" evidence="1">
    <location>
        <begin position="42"/>
        <end position="128"/>
    </location>
</feature>
<dbReference type="STRING" id="592015.HMPREF1705_03672"/>
<sequence length="233" mass="25500">MSLPYEHPKWHLVMGEALHPGGEALSRRLIHLCNFPPKAKVLDAGCGAGATLRLLIEEGLDAVGLDKSYELLSKAMQKGPTVRGDLCGMPFEDGSFDGVICECVLSQQKELSPALSELARVLKEEAILGITDIFSLNRSFDSHTFDGSCASGARSALELNEAFRIHGFEVFFFEAYPKLLRECTAQLVWAGVIEAPIKTCCSLSYGLWLCKKVGNEGTLKERYEIDDAKRAAS</sequence>
<organism evidence="2 3">
    <name type="scientific">Acetomicrobium hydrogeniformans ATCC BAA-1850</name>
    <dbReference type="NCBI Taxonomy" id="592015"/>
    <lineage>
        <taxon>Bacteria</taxon>
        <taxon>Thermotogati</taxon>
        <taxon>Synergistota</taxon>
        <taxon>Synergistia</taxon>
        <taxon>Synergistales</taxon>
        <taxon>Acetomicrobiaceae</taxon>
        <taxon>Acetomicrobium</taxon>
    </lineage>
</organism>
<accession>A0A0T5XF86</accession>
<keyword evidence="3" id="KW-1185">Reference proteome</keyword>
<reference evidence="3" key="1">
    <citation type="submission" date="2012-09" db="EMBL/GenBank/DDBJ databases">
        <authorList>
            <person name="Weinstock G."/>
            <person name="Sodergren E."/>
            <person name="Clifton S."/>
            <person name="Fulton L."/>
            <person name="Fulton B."/>
            <person name="Courtney L."/>
            <person name="Fronick C."/>
            <person name="Harrison M."/>
            <person name="Strong C."/>
            <person name="Farmer C."/>
            <person name="Delehaunty K."/>
            <person name="Markovic C."/>
            <person name="Hall O."/>
            <person name="Minx P."/>
            <person name="Tomlinson C."/>
            <person name="Mitreva M."/>
            <person name="Nelson J."/>
            <person name="Hou S."/>
            <person name="Wollam A."/>
            <person name="Pepin K.H."/>
            <person name="Johnson M."/>
            <person name="Bhonagiri V."/>
            <person name="Nash W.E."/>
            <person name="Suruliraj S."/>
            <person name="Warren W."/>
            <person name="Chinwalla A."/>
            <person name="Mardis E.R."/>
            <person name="Wilson R.K."/>
        </authorList>
    </citation>
    <scope>NUCLEOTIDE SEQUENCE [LARGE SCALE GENOMIC DNA]</scope>
    <source>
        <strain evidence="3">OS1</strain>
    </source>
</reference>
<dbReference type="Proteomes" id="UP000005273">
    <property type="component" value="Unassembled WGS sequence"/>
</dbReference>
<dbReference type="CDD" id="cd02440">
    <property type="entry name" value="AdoMet_MTases"/>
    <property type="match status" value="1"/>
</dbReference>
<evidence type="ECO:0000313" key="2">
    <source>
        <dbReference type="EMBL" id="KRT36389.1"/>
    </source>
</evidence>
<comment type="caution">
    <text evidence="2">The sequence shown here is derived from an EMBL/GenBank/DDBJ whole genome shotgun (WGS) entry which is preliminary data.</text>
</comment>
<dbReference type="PANTHER" id="PTHR43591">
    <property type="entry name" value="METHYLTRANSFERASE"/>
    <property type="match status" value="1"/>
</dbReference>
<gene>
    <name evidence="2" type="ORF">HMPREF1705_03672</name>
</gene>
<dbReference type="InterPro" id="IPR013216">
    <property type="entry name" value="Methyltransf_11"/>
</dbReference>
<dbReference type="GO" id="GO:0008757">
    <property type="term" value="F:S-adenosylmethionine-dependent methyltransferase activity"/>
    <property type="evidence" value="ECO:0007669"/>
    <property type="project" value="InterPro"/>
</dbReference>
<dbReference type="eggNOG" id="COG2226">
    <property type="taxonomic scope" value="Bacteria"/>
</dbReference>
<keyword evidence="2" id="KW-0489">Methyltransferase</keyword>
<dbReference type="OrthoDB" id="9772751at2"/>
<evidence type="ECO:0000313" key="3">
    <source>
        <dbReference type="Proteomes" id="UP000005273"/>
    </source>
</evidence>
<dbReference type="PANTHER" id="PTHR43591:SF110">
    <property type="entry name" value="RHODANESE DOMAIN-CONTAINING PROTEIN"/>
    <property type="match status" value="1"/>
</dbReference>
<protein>
    <submittedName>
        <fullName evidence="2">Methyltransferase domain protein</fullName>
    </submittedName>
</protein>
<dbReference type="SUPFAM" id="SSF53335">
    <property type="entry name" value="S-adenosyl-L-methionine-dependent methyltransferases"/>
    <property type="match status" value="1"/>
</dbReference>
<dbReference type="Gene3D" id="3.40.50.150">
    <property type="entry name" value="Vaccinia Virus protein VP39"/>
    <property type="match status" value="1"/>
</dbReference>
<dbReference type="GO" id="GO:0032259">
    <property type="term" value="P:methylation"/>
    <property type="evidence" value="ECO:0007669"/>
    <property type="project" value="UniProtKB-KW"/>
</dbReference>
<proteinExistence type="predicted"/>
<name>A0A0T5XF86_9BACT</name>
<dbReference type="NCBIfam" id="NF045667">
    <property type="entry name" value="MTase_DVU1556"/>
    <property type="match status" value="1"/>
</dbReference>